<proteinExistence type="predicted"/>
<feature type="transmembrane region" description="Helical" evidence="1">
    <location>
        <begin position="20"/>
        <end position="40"/>
    </location>
</feature>
<protein>
    <submittedName>
        <fullName evidence="2">Uncharacterized protein</fullName>
    </submittedName>
</protein>
<keyword evidence="1" id="KW-1133">Transmembrane helix</keyword>
<keyword evidence="1" id="KW-0812">Transmembrane</keyword>
<evidence type="ECO:0000313" key="2">
    <source>
        <dbReference type="EMBL" id="GAA1674237.1"/>
    </source>
</evidence>
<accession>A0ABP4SKC0</accession>
<keyword evidence="1" id="KW-0472">Membrane</keyword>
<keyword evidence="3" id="KW-1185">Reference proteome</keyword>
<name>A0ABP4SKC0_9ACTN</name>
<comment type="caution">
    <text evidence="2">The sequence shown here is derived from an EMBL/GenBank/DDBJ whole genome shotgun (WGS) entry which is preliminary data.</text>
</comment>
<sequence length="226" mass="25351">MKTDKGSAFIGRKRPVRGQRGIFLVPTVQLSISTVVLLFIGRGFLKLLAAMARRPIATMIVAVLVAGWIAWGPVTLLTVLGITALTTVAVVMTWRYADPVSYGKWFRAPVRSRWRRRWVYGRNWQPAMVLTGLARTVNDIEYAPYVRRVHSSNRRDLVQISMLAGQLPADYLAVADQLAATFGAVRMTVRRDSDPSRVWLDFHKTAELAALPPLDHRPRRSKSSVA</sequence>
<dbReference type="EMBL" id="BAAANY010000008">
    <property type="protein sequence ID" value="GAA1674237.1"/>
    <property type="molecule type" value="Genomic_DNA"/>
</dbReference>
<feature type="transmembrane region" description="Helical" evidence="1">
    <location>
        <begin position="52"/>
        <end position="71"/>
    </location>
</feature>
<dbReference type="Proteomes" id="UP001500618">
    <property type="component" value="Unassembled WGS sequence"/>
</dbReference>
<reference evidence="3" key="1">
    <citation type="journal article" date="2019" name="Int. J. Syst. Evol. Microbiol.">
        <title>The Global Catalogue of Microorganisms (GCM) 10K type strain sequencing project: providing services to taxonomists for standard genome sequencing and annotation.</title>
        <authorList>
            <consortium name="The Broad Institute Genomics Platform"/>
            <consortium name="The Broad Institute Genome Sequencing Center for Infectious Disease"/>
            <person name="Wu L."/>
            <person name="Ma J."/>
        </authorList>
    </citation>
    <scope>NUCLEOTIDE SEQUENCE [LARGE SCALE GENOMIC DNA]</scope>
    <source>
        <strain evidence="3">JCM 14718</strain>
    </source>
</reference>
<evidence type="ECO:0000256" key="1">
    <source>
        <dbReference type="SAM" id="Phobius"/>
    </source>
</evidence>
<organism evidence="2 3">
    <name type="scientific">Fodinicola feengrottensis</name>
    <dbReference type="NCBI Taxonomy" id="435914"/>
    <lineage>
        <taxon>Bacteria</taxon>
        <taxon>Bacillati</taxon>
        <taxon>Actinomycetota</taxon>
        <taxon>Actinomycetes</taxon>
        <taxon>Mycobacteriales</taxon>
        <taxon>Fodinicola</taxon>
    </lineage>
</organism>
<dbReference type="RefSeq" id="WP_344309887.1">
    <property type="nucleotide sequence ID" value="NZ_BAAANY010000008.1"/>
</dbReference>
<gene>
    <name evidence="2" type="ORF">GCM10009765_24510</name>
</gene>
<evidence type="ECO:0000313" key="3">
    <source>
        <dbReference type="Proteomes" id="UP001500618"/>
    </source>
</evidence>